<evidence type="ECO:0000313" key="2">
    <source>
        <dbReference type="Proteomes" id="UP001431634"/>
    </source>
</evidence>
<dbReference type="Proteomes" id="UP001431634">
    <property type="component" value="Unassembled WGS sequence"/>
</dbReference>
<organism evidence="1 2">
    <name type="scientific">Commensalibacter oyaizuii</name>
    <dbReference type="NCBI Taxonomy" id="3043873"/>
    <lineage>
        <taxon>Bacteria</taxon>
        <taxon>Pseudomonadati</taxon>
        <taxon>Pseudomonadota</taxon>
        <taxon>Alphaproteobacteria</taxon>
        <taxon>Acetobacterales</taxon>
        <taxon>Acetobacteraceae</taxon>
    </lineage>
</organism>
<reference evidence="1" key="1">
    <citation type="submission" date="2023-05" db="EMBL/GenBank/DDBJ databases">
        <title>Whole genome sequence of Commensalibacter sp.</title>
        <authorList>
            <person name="Charoenyingcharoen P."/>
            <person name="Yukphan P."/>
        </authorList>
    </citation>
    <scope>NUCLEOTIDE SEQUENCE</scope>
    <source>
        <strain evidence="1">TBRC 16381</strain>
    </source>
</reference>
<protein>
    <submittedName>
        <fullName evidence="1">Uncharacterized protein</fullName>
    </submittedName>
</protein>
<accession>A0ABT6Q119</accession>
<comment type="caution">
    <text evidence="1">The sequence shown here is derived from an EMBL/GenBank/DDBJ whole genome shotgun (WGS) entry which is preliminary data.</text>
</comment>
<sequence>MVICNLLLLVVEKLVLRVQGGDFAEVSVLDIISRKVRVDAPVNGQNIRIIAGRNTYHYADGAAMLLASDGSQTPEFAIETSAFWGGMTGNHIQMLVNEKGAGVRVDRRMASTAGNMQLTADGKLVVAGELSAQNNLDAHVDVIENMGTIGANNRLFLQRHSLTNRGSIIAKGQ</sequence>
<evidence type="ECO:0000313" key="1">
    <source>
        <dbReference type="EMBL" id="MDI2090164.1"/>
    </source>
</evidence>
<dbReference type="EMBL" id="JASBAO010000001">
    <property type="protein sequence ID" value="MDI2090164.1"/>
    <property type="molecule type" value="Genomic_DNA"/>
</dbReference>
<name>A0ABT6Q119_9PROT</name>
<dbReference type="InterPro" id="IPR012334">
    <property type="entry name" value="Pectin_lyas_fold"/>
</dbReference>
<dbReference type="InterPro" id="IPR011050">
    <property type="entry name" value="Pectin_lyase_fold/virulence"/>
</dbReference>
<gene>
    <name evidence="1" type="ORF">QJV27_02005</name>
</gene>
<dbReference type="Gene3D" id="2.160.20.10">
    <property type="entry name" value="Single-stranded right-handed beta-helix, Pectin lyase-like"/>
    <property type="match status" value="1"/>
</dbReference>
<dbReference type="SUPFAM" id="SSF51126">
    <property type="entry name" value="Pectin lyase-like"/>
    <property type="match status" value="1"/>
</dbReference>
<proteinExistence type="predicted"/>
<keyword evidence="2" id="KW-1185">Reference proteome</keyword>
<dbReference type="RefSeq" id="WP_281447315.1">
    <property type="nucleotide sequence ID" value="NZ_JASBAO010000001.1"/>
</dbReference>